<dbReference type="OrthoDB" id="10586179at2759"/>
<evidence type="ECO:0000313" key="3">
    <source>
        <dbReference type="Proteomes" id="UP000095767"/>
    </source>
</evidence>
<evidence type="ECO:0000256" key="1">
    <source>
        <dbReference type="SAM" id="SignalP"/>
    </source>
</evidence>
<feature type="signal peptide" evidence="1">
    <location>
        <begin position="1"/>
        <end position="19"/>
    </location>
</feature>
<accession>A0A1E5UX41</accession>
<dbReference type="Proteomes" id="UP000095767">
    <property type="component" value="Unassembled WGS sequence"/>
</dbReference>
<dbReference type="AlphaFoldDB" id="A0A1E5UX41"/>
<gene>
    <name evidence="2" type="ORF">BAE44_0021572</name>
</gene>
<comment type="caution">
    <text evidence="2">The sequence shown here is derived from an EMBL/GenBank/DDBJ whole genome shotgun (WGS) entry which is preliminary data.</text>
</comment>
<evidence type="ECO:0008006" key="4">
    <source>
        <dbReference type="Google" id="ProtNLM"/>
    </source>
</evidence>
<sequence length="100" mass="11225">MAPLLSRQLLWLLLPPTHSMHVCCLFSGTDNDGCAIRHKLTATHDTRYFRSYNSRSSYFPNTSAPSLHQVQHQRDMVILAATLSSPLDKKICIGIGIVMQ</sequence>
<proteinExistence type="predicted"/>
<keyword evidence="3" id="KW-1185">Reference proteome</keyword>
<dbReference type="EMBL" id="LWDX02060007">
    <property type="protein sequence ID" value="OEL17408.1"/>
    <property type="molecule type" value="Genomic_DNA"/>
</dbReference>
<protein>
    <recommendedName>
        <fullName evidence="4">Secreted protein</fullName>
    </recommendedName>
</protein>
<keyword evidence="1" id="KW-0732">Signal</keyword>
<feature type="chain" id="PRO_5009187451" description="Secreted protein" evidence="1">
    <location>
        <begin position="20"/>
        <end position="100"/>
    </location>
</feature>
<evidence type="ECO:0000313" key="2">
    <source>
        <dbReference type="EMBL" id="OEL17408.1"/>
    </source>
</evidence>
<organism evidence="2 3">
    <name type="scientific">Dichanthelium oligosanthes</name>
    <dbReference type="NCBI Taxonomy" id="888268"/>
    <lineage>
        <taxon>Eukaryota</taxon>
        <taxon>Viridiplantae</taxon>
        <taxon>Streptophyta</taxon>
        <taxon>Embryophyta</taxon>
        <taxon>Tracheophyta</taxon>
        <taxon>Spermatophyta</taxon>
        <taxon>Magnoliopsida</taxon>
        <taxon>Liliopsida</taxon>
        <taxon>Poales</taxon>
        <taxon>Poaceae</taxon>
        <taxon>PACMAD clade</taxon>
        <taxon>Panicoideae</taxon>
        <taxon>Panicodae</taxon>
        <taxon>Paniceae</taxon>
        <taxon>Dichantheliinae</taxon>
        <taxon>Dichanthelium</taxon>
    </lineage>
</organism>
<name>A0A1E5UX41_9POAL</name>
<reference evidence="2 3" key="1">
    <citation type="submission" date="2016-09" db="EMBL/GenBank/DDBJ databases">
        <title>The draft genome of Dichanthelium oligosanthes: A C3 panicoid grass species.</title>
        <authorList>
            <person name="Studer A.J."/>
            <person name="Schnable J.C."/>
            <person name="Brutnell T.P."/>
        </authorList>
    </citation>
    <scope>NUCLEOTIDE SEQUENCE [LARGE SCALE GENOMIC DNA]</scope>
    <source>
        <strain evidence="3">cv. Kellogg 1175</strain>
        <tissue evidence="2">Leaf</tissue>
    </source>
</reference>